<evidence type="ECO:0000256" key="2">
    <source>
        <dbReference type="ARBA" id="ARBA00010617"/>
    </source>
</evidence>
<comment type="cofactor">
    <cofactor evidence="1 6">
        <name>heme</name>
        <dbReference type="ChEBI" id="CHEBI:30413"/>
    </cofactor>
</comment>
<gene>
    <name evidence="8" type="ORF">B0T15DRAFT_544963</name>
</gene>
<accession>A0AAJ0LY13</accession>
<dbReference type="RefSeq" id="XP_062717686.1">
    <property type="nucleotide sequence ID" value="XM_062870115.1"/>
</dbReference>
<dbReference type="GO" id="GO:0005506">
    <property type="term" value="F:iron ion binding"/>
    <property type="evidence" value="ECO:0007669"/>
    <property type="project" value="InterPro"/>
</dbReference>
<dbReference type="InterPro" id="IPR050121">
    <property type="entry name" value="Cytochrome_P450_monoxygenase"/>
</dbReference>
<reference evidence="8" key="1">
    <citation type="journal article" date="2023" name="Mol. Phylogenet. Evol.">
        <title>Genome-scale phylogeny and comparative genomics of the fungal order Sordariales.</title>
        <authorList>
            <person name="Hensen N."/>
            <person name="Bonometti L."/>
            <person name="Westerberg I."/>
            <person name="Brannstrom I.O."/>
            <person name="Guillou S."/>
            <person name="Cros-Aarteil S."/>
            <person name="Calhoun S."/>
            <person name="Haridas S."/>
            <person name="Kuo A."/>
            <person name="Mondo S."/>
            <person name="Pangilinan J."/>
            <person name="Riley R."/>
            <person name="LaButti K."/>
            <person name="Andreopoulos B."/>
            <person name="Lipzen A."/>
            <person name="Chen C."/>
            <person name="Yan M."/>
            <person name="Daum C."/>
            <person name="Ng V."/>
            <person name="Clum A."/>
            <person name="Steindorff A."/>
            <person name="Ohm R.A."/>
            <person name="Martin F."/>
            <person name="Silar P."/>
            <person name="Natvig D.O."/>
            <person name="Lalanne C."/>
            <person name="Gautier V."/>
            <person name="Ament-Velasquez S.L."/>
            <person name="Kruys A."/>
            <person name="Hutchinson M.I."/>
            <person name="Powell A.J."/>
            <person name="Barry K."/>
            <person name="Miller A.N."/>
            <person name="Grigoriev I.V."/>
            <person name="Debuchy R."/>
            <person name="Gladieux P."/>
            <person name="Hiltunen Thoren M."/>
            <person name="Johannesson H."/>
        </authorList>
    </citation>
    <scope>NUCLEOTIDE SEQUENCE</scope>
    <source>
        <strain evidence="8">CBS 333.67</strain>
    </source>
</reference>
<evidence type="ECO:0000256" key="3">
    <source>
        <dbReference type="ARBA" id="ARBA00022617"/>
    </source>
</evidence>
<keyword evidence="7" id="KW-0560">Oxidoreductase</keyword>
<dbReference type="GO" id="GO:0016705">
    <property type="term" value="F:oxidoreductase activity, acting on paired donors, with incorporation or reduction of molecular oxygen"/>
    <property type="evidence" value="ECO:0007669"/>
    <property type="project" value="InterPro"/>
</dbReference>
<dbReference type="PRINTS" id="PR00385">
    <property type="entry name" value="P450"/>
</dbReference>
<dbReference type="InterPro" id="IPR036396">
    <property type="entry name" value="Cyt_P450_sf"/>
</dbReference>
<dbReference type="GO" id="GO:0004497">
    <property type="term" value="F:monooxygenase activity"/>
    <property type="evidence" value="ECO:0007669"/>
    <property type="project" value="UniProtKB-KW"/>
</dbReference>
<sequence>MAPASLSIVALLVGAQIIYTSLRFLRNLRAAQRSGLPYTWSPVHELEAPAFITDGFLRWYYKDYLQQGKGWPRWARFMIKDWQYEDRGRATHEYGDCFLVVTFNSLMCYISDPNAASRLVTRRKAFVKPPDKMKILEPFGPNVVSVEGDLWKFHLGITLPPLAAEAVARLVWEETARQVDMMVAAWRPEDSMKERIYALTMNTMSLAGFGHQAEWGEGDRPDRVPPGHEYSLVSALTHVVSHLPHILLLPRLVLRWSPWPVAYRAANELDQYIDDMLAEERERLERGDAGEAYRENLLTAVLRSNIAAEKSKDAAAIGRTALTHEEIKGNVFIFLVAGYDTTANTALFSSLVLALHKEVQDRILQEIDAVYHRAQKAGRSELSYTDDFPQFRYLVAFMYEVMRVFPIVQTLGRVAVGEQEVPLIKGGHVVPDGSYLVVNNTAIHYNPEIWPSPEVIEPRRWLVADPHGLDPAKPLTPEQEAEIAAGSVPIPGNRRGTFLSFGEGPRACLGRSFARVEFVAIMSRMLRNYRLEMTDHDAEKAARVLRTARLRSGSGPVTLIPPEDVPMRLVPRK</sequence>
<dbReference type="Proteomes" id="UP001273166">
    <property type="component" value="Unassembled WGS sequence"/>
</dbReference>
<dbReference type="PRINTS" id="PR00463">
    <property type="entry name" value="EP450I"/>
</dbReference>
<dbReference type="InterPro" id="IPR001128">
    <property type="entry name" value="Cyt_P450"/>
</dbReference>
<dbReference type="PANTHER" id="PTHR24305:SF166">
    <property type="entry name" value="CYTOCHROME P450 12A4, MITOCHONDRIAL-RELATED"/>
    <property type="match status" value="1"/>
</dbReference>
<name>A0AAJ0LY13_9PEZI</name>
<dbReference type="SUPFAM" id="SSF48264">
    <property type="entry name" value="Cytochrome P450"/>
    <property type="match status" value="1"/>
</dbReference>
<protein>
    <submittedName>
        <fullName evidence="8">Cytochrome P450</fullName>
    </submittedName>
</protein>
<evidence type="ECO:0000256" key="7">
    <source>
        <dbReference type="RuleBase" id="RU000461"/>
    </source>
</evidence>
<comment type="caution">
    <text evidence="8">The sequence shown here is derived from an EMBL/GenBank/DDBJ whole genome shotgun (WGS) entry which is preliminary data.</text>
</comment>
<dbReference type="InterPro" id="IPR002401">
    <property type="entry name" value="Cyt_P450_E_grp-I"/>
</dbReference>
<keyword evidence="9" id="KW-1185">Reference proteome</keyword>
<keyword evidence="5 6" id="KW-0408">Iron</keyword>
<organism evidence="8 9">
    <name type="scientific">Chaetomium strumarium</name>
    <dbReference type="NCBI Taxonomy" id="1170767"/>
    <lineage>
        <taxon>Eukaryota</taxon>
        <taxon>Fungi</taxon>
        <taxon>Dikarya</taxon>
        <taxon>Ascomycota</taxon>
        <taxon>Pezizomycotina</taxon>
        <taxon>Sordariomycetes</taxon>
        <taxon>Sordariomycetidae</taxon>
        <taxon>Sordariales</taxon>
        <taxon>Chaetomiaceae</taxon>
        <taxon>Chaetomium</taxon>
    </lineage>
</organism>
<evidence type="ECO:0000256" key="1">
    <source>
        <dbReference type="ARBA" id="ARBA00001971"/>
    </source>
</evidence>
<comment type="similarity">
    <text evidence="2 7">Belongs to the cytochrome P450 family.</text>
</comment>
<dbReference type="EMBL" id="JAUDZG010000008">
    <property type="protein sequence ID" value="KAK3301906.1"/>
    <property type="molecule type" value="Genomic_DNA"/>
</dbReference>
<reference evidence="8" key="2">
    <citation type="submission" date="2023-06" db="EMBL/GenBank/DDBJ databases">
        <authorList>
            <consortium name="Lawrence Berkeley National Laboratory"/>
            <person name="Mondo S.J."/>
            <person name="Hensen N."/>
            <person name="Bonometti L."/>
            <person name="Westerberg I."/>
            <person name="Brannstrom I.O."/>
            <person name="Guillou S."/>
            <person name="Cros-Aarteil S."/>
            <person name="Calhoun S."/>
            <person name="Haridas S."/>
            <person name="Kuo A."/>
            <person name="Pangilinan J."/>
            <person name="Riley R."/>
            <person name="Labutti K."/>
            <person name="Andreopoulos B."/>
            <person name="Lipzen A."/>
            <person name="Chen C."/>
            <person name="Yanf M."/>
            <person name="Daum C."/>
            <person name="Ng V."/>
            <person name="Clum A."/>
            <person name="Steindorff A."/>
            <person name="Ohm R."/>
            <person name="Martin F."/>
            <person name="Silar P."/>
            <person name="Natvig D."/>
            <person name="Lalanne C."/>
            <person name="Gautier V."/>
            <person name="Ament-Velasquez S.L."/>
            <person name="Kruys A."/>
            <person name="Hutchinson M.I."/>
            <person name="Powell A.J."/>
            <person name="Barry K."/>
            <person name="Miller A.N."/>
            <person name="Grigoriev I.V."/>
            <person name="Debuchy R."/>
            <person name="Gladieux P."/>
            <person name="Thoren M.H."/>
            <person name="Johannesson H."/>
        </authorList>
    </citation>
    <scope>NUCLEOTIDE SEQUENCE</scope>
    <source>
        <strain evidence="8">CBS 333.67</strain>
    </source>
</reference>
<evidence type="ECO:0000256" key="5">
    <source>
        <dbReference type="ARBA" id="ARBA00023004"/>
    </source>
</evidence>
<dbReference type="GeneID" id="87888944"/>
<dbReference type="PROSITE" id="PS00086">
    <property type="entry name" value="CYTOCHROME_P450"/>
    <property type="match status" value="1"/>
</dbReference>
<feature type="binding site" description="axial binding residue" evidence="6">
    <location>
        <position position="508"/>
    </location>
    <ligand>
        <name>heme</name>
        <dbReference type="ChEBI" id="CHEBI:30413"/>
    </ligand>
    <ligandPart>
        <name>Fe</name>
        <dbReference type="ChEBI" id="CHEBI:18248"/>
    </ligandPart>
</feature>
<dbReference type="Gene3D" id="1.10.630.10">
    <property type="entry name" value="Cytochrome P450"/>
    <property type="match status" value="1"/>
</dbReference>
<keyword evidence="4 6" id="KW-0479">Metal-binding</keyword>
<keyword evidence="7" id="KW-0503">Monooxygenase</keyword>
<evidence type="ECO:0000313" key="8">
    <source>
        <dbReference type="EMBL" id="KAK3301906.1"/>
    </source>
</evidence>
<dbReference type="InterPro" id="IPR017972">
    <property type="entry name" value="Cyt_P450_CS"/>
</dbReference>
<proteinExistence type="inferred from homology"/>
<dbReference type="GO" id="GO:0020037">
    <property type="term" value="F:heme binding"/>
    <property type="evidence" value="ECO:0007669"/>
    <property type="project" value="InterPro"/>
</dbReference>
<evidence type="ECO:0000256" key="4">
    <source>
        <dbReference type="ARBA" id="ARBA00022723"/>
    </source>
</evidence>
<dbReference type="AlphaFoldDB" id="A0AAJ0LY13"/>
<evidence type="ECO:0000313" key="9">
    <source>
        <dbReference type="Proteomes" id="UP001273166"/>
    </source>
</evidence>
<dbReference type="PANTHER" id="PTHR24305">
    <property type="entry name" value="CYTOCHROME P450"/>
    <property type="match status" value="1"/>
</dbReference>
<keyword evidence="3 6" id="KW-0349">Heme</keyword>
<evidence type="ECO:0000256" key="6">
    <source>
        <dbReference type="PIRSR" id="PIRSR602401-1"/>
    </source>
</evidence>
<dbReference type="Pfam" id="PF00067">
    <property type="entry name" value="p450"/>
    <property type="match status" value="1"/>
</dbReference>